<dbReference type="GO" id="GO:0016020">
    <property type="term" value="C:membrane"/>
    <property type="evidence" value="ECO:0007669"/>
    <property type="project" value="UniProtKB-SubCell"/>
</dbReference>
<evidence type="ECO:0000259" key="10">
    <source>
        <dbReference type="Pfam" id="PF04138"/>
    </source>
</evidence>
<dbReference type="PANTHER" id="PTHR43398:SF1">
    <property type="entry name" value="DOLICHOL-PHOSPHATE MANNOSYLTRANSFERASE SUBUNIT 1"/>
    <property type="match status" value="1"/>
</dbReference>
<feature type="transmembrane region" description="Helical" evidence="8">
    <location>
        <begin position="316"/>
        <end position="342"/>
    </location>
</feature>
<evidence type="ECO:0000256" key="1">
    <source>
        <dbReference type="ARBA" id="ARBA00004141"/>
    </source>
</evidence>
<dbReference type="PANTHER" id="PTHR43398">
    <property type="entry name" value="DOLICHOL-PHOSPHATE MANNOSYLTRANSFERASE SUBUNIT 1"/>
    <property type="match status" value="1"/>
</dbReference>
<dbReference type="EMBL" id="CP020331">
    <property type="protein sequence ID" value="AQZ54080.1"/>
    <property type="molecule type" value="Genomic_DNA"/>
</dbReference>
<sequence>MEMFLPAARAQPERLHSAPDVSVIIPTFNERENVGKLVSHLIATLHGLNWEVIFVDDDSADRTVEVLRDIGHYEPRIRCIRRVGRRGLAGACIEGILSAQGEIVAVMDADLQHDHRLLPDLVAAIRDGNDLAIATRYSSPRQETALSPFRSAMSRIGTYLAQRLITARTTDPMSGFFATRRDLVEAMAPRLSNGGFKILFDILSNAEPDVRIAELPYRFATRSAGHSKMDRRVALQFLGLLFTKATRGLVSLRLVSFFLIGAAGLGLHMALLILVLVAGVNFAAAQAIATLITMVVNFSGNNLLTYHDQQLRGRSFFRGLLVYVAICGIGAVVNVGIATALFTVAGPWWVAGLAGAFVSGLWNYLVTQTLVWNRPGAL</sequence>
<feature type="transmembrane region" description="Helical" evidence="8">
    <location>
        <begin position="283"/>
        <end position="304"/>
    </location>
</feature>
<dbReference type="Proteomes" id="UP000191135">
    <property type="component" value="Plasmid pMM593"/>
</dbReference>
<evidence type="ECO:0000313" key="12">
    <source>
        <dbReference type="Proteomes" id="UP000191135"/>
    </source>
</evidence>
<dbReference type="InterPro" id="IPR001173">
    <property type="entry name" value="Glyco_trans_2-like"/>
</dbReference>
<organism evidence="11 12">
    <name type="scientific">Martelella mediterranea DSM 17316</name>
    <dbReference type="NCBI Taxonomy" id="1122214"/>
    <lineage>
        <taxon>Bacteria</taxon>
        <taxon>Pseudomonadati</taxon>
        <taxon>Pseudomonadota</taxon>
        <taxon>Alphaproteobacteria</taxon>
        <taxon>Hyphomicrobiales</taxon>
        <taxon>Aurantimonadaceae</taxon>
        <taxon>Martelella</taxon>
    </lineage>
</organism>
<evidence type="ECO:0000256" key="6">
    <source>
        <dbReference type="ARBA" id="ARBA00022989"/>
    </source>
</evidence>
<proteinExistence type="inferred from homology"/>
<feature type="domain" description="GtrA/DPMS transmembrane" evidence="10">
    <location>
        <begin position="257"/>
        <end position="372"/>
    </location>
</feature>
<dbReference type="EC" id="2.4.2.53" evidence="11"/>
<dbReference type="InterPro" id="IPR007267">
    <property type="entry name" value="GtrA_DPMS_TM"/>
</dbReference>
<keyword evidence="4 11" id="KW-0808">Transferase</keyword>
<feature type="domain" description="Glycosyltransferase 2-like" evidence="9">
    <location>
        <begin position="22"/>
        <end position="185"/>
    </location>
</feature>
<evidence type="ECO:0000256" key="7">
    <source>
        <dbReference type="ARBA" id="ARBA00023136"/>
    </source>
</evidence>
<keyword evidence="11" id="KW-0614">Plasmid</keyword>
<dbReference type="InterPro" id="IPR029044">
    <property type="entry name" value="Nucleotide-diphossugar_trans"/>
</dbReference>
<dbReference type="GO" id="GO:0000271">
    <property type="term" value="P:polysaccharide biosynthetic process"/>
    <property type="evidence" value="ECO:0007669"/>
    <property type="project" value="InterPro"/>
</dbReference>
<evidence type="ECO:0000256" key="8">
    <source>
        <dbReference type="SAM" id="Phobius"/>
    </source>
</evidence>
<protein>
    <submittedName>
        <fullName evidence="11">Undecaprenyl-phosphate 4-deoxy-4-formamido-L-arabinose transferase</fullName>
        <ecNumber evidence="11">2.4.2.53</ecNumber>
    </submittedName>
</protein>
<evidence type="ECO:0000256" key="2">
    <source>
        <dbReference type="ARBA" id="ARBA00006739"/>
    </source>
</evidence>
<evidence type="ECO:0000259" key="9">
    <source>
        <dbReference type="Pfam" id="PF00535"/>
    </source>
</evidence>
<comment type="subcellular location">
    <subcellularLocation>
        <location evidence="1">Membrane</location>
        <topology evidence="1">Multi-pass membrane protein</topology>
    </subcellularLocation>
</comment>
<keyword evidence="7 8" id="KW-0472">Membrane</keyword>
<evidence type="ECO:0000256" key="4">
    <source>
        <dbReference type="ARBA" id="ARBA00022679"/>
    </source>
</evidence>
<accession>A0A1U9Z8W4</accession>
<dbReference type="KEGG" id="mmed:Mame_04788"/>
<keyword evidence="12" id="KW-1185">Reference proteome</keyword>
<dbReference type="eggNOG" id="COG1216">
    <property type="taxonomic scope" value="Bacteria"/>
</dbReference>
<comment type="similarity">
    <text evidence="2">Belongs to the glycosyltransferase 2 family.</text>
</comment>
<dbReference type="RefSeq" id="WP_033409758.1">
    <property type="nucleotide sequence ID" value="NZ_AQWH01000005.1"/>
</dbReference>
<dbReference type="GO" id="GO:0009247">
    <property type="term" value="P:glycolipid biosynthetic process"/>
    <property type="evidence" value="ECO:0007669"/>
    <property type="project" value="TreeGrafter"/>
</dbReference>
<dbReference type="AlphaFoldDB" id="A0A1U9Z8W4"/>
<keyword evidence="6 8" id="KW-1133">Transmembrane helix</keyword>
<dbReference type="Pfam" id="PF00535">
    <property type="entry name" value="Glycos_transf_2"/>
    <property type="match status" value="1"/>
</dbReference>
<keyword evidence="3 11" id="KW-0328">Glycosyltransferase</keyword>
<feature type="transmembrane region" description="Helical" evidence="8">
    <location>
        <begin position="348"/>
        <end position="366"/>
    </location>
</feature>
<gene>
    <name evidence="11" type="primary">arnC</name>
    <name evidence="11" type="ORF">Mame_04788</name>
</gene>
<name>A0A1U9Z8W4_9HYPH</name>
<dbReference type="GO" id="GO:0004582">
    <property type="term" value="F:dolichyl-phosphate beta-D-mannosyltransferase activity"/>
    <property type="evidence" value="ECO:0007669"/>
    <property type="project" value="InterPro"/>
</dbReference>
<dbReference type="InterPro" id="IPR039528">
    <property type="entry name" value="DPM1-like"/>
</dbReference>
<feature type="transmembrane region" description="Helical" evidence="8">
    <location>
        <begin position="254"/>
        <end position="277"/>
    </location>
</feature>
<geneLocation type="plasmid" evidence="12">
    <name>pmm593</name>
</geneLocation>
<evidence type="ECO:0000313" key="11">
    <source>
        <dbReference type="EMBL" id="AQZ54080.1"/>
    </source>
</evidence>
<keyword evidence="5 8" id="KW-0812">Transmembrane</keyword>
<evidence type="ECO:0000256" key="5">
    <source>
        <dbReference type="ARBA" id="ARBA00022692"/>
    </source>
</evidence>
<dbReference type="Pfam" id="PF04138">
    <property type="entry name" value="GtrA_DPMS_TM"/>
    <property type="match status" value="1"/>
</dbReference>
<dbReference type="SUPFAM" id="SSF53448">
    <property type="entry name" value="Nucleotide-diphospho-sugar transferases"/>
    <property type="match status" value="1"/>
</dbReference>
<evidence type="ECO:0000256" key="3">
    <source>
        <dbReference type="ARBA" id="ARBA00022676"/>
    </source>
</evidence>
<reference evidence="11 12" key="1">
    <citation type="submission" date="2017-03" db="EMBL/GenBank/DDBJ databases">
        <title>Foreign affairs: Plasmid Transfer between Roseobacters and Rhizobia.</title>
        <authorList>
            <person name="Bartling P."/>
            <person name="Bunk B."/>
            <person name="Overmann J."/>
            <person name="Brinkmann H."/>
            <person name="Petersen J."/>
        </authorList>
    </citation>
    <scope>NUCLEOTIDE SEQUENCE [LARGE SCALE GENOMIC DNA]</scope>
    <source>
        <strain evidence="11 12">MACL11</strain>
        <plasmid evidence="12">Plasmid pmm593</plasmid>
    </source>
</reference>
<dbReference type="CDD" id="cd06442">
    <property type="entry name" value="DPM1_like"/>
    <property type="match status" value="1"/>
</dbReference>
<dbReference type="Gene3D" id="3.90.550.10">
    <property type="entry name" value="Spore Coat Polysaccharide Biosynthesis Protein SpsA, Chain A"/>
    <property type="match status" value="1"/>
</dbReference>
<dbReference type="GO" id="GO:0099621">
    <property type="term" value="F:undecaprenyl-phosphate 4-deoxy-4-formamido-L-arabinose transferase activity"/>
    <property type="evidence" value="ECO:0007669"/>
    <property type="project" value="UniProtKB-EC"/>
</dbReference>
<dbReference type="eggNOG" id="COG2246">
    <property type="taxonomic scope" value="Bacteria"/>
</dbReference>